<evidence type="ECO:0000256" key="1">
    <source>
        <dbReference type="SAM" id="Phobius"/>
    </source>
</evidence>
<keyword evidence="1" id="KW-0812">Transmembrane</keyword>
<keyword evidence="1" id="KW-1133">Transmembrane helix</keyword>
<comment type="caution">
    <text evidence="2">The sequence shown here is derived from an EMBL/GenBank/DDBJ whole genome shotgun (WGS) entry which is preliminary data.</text>
</comment>
<evidence type="ECO:0000313" key="3">
    <source>
        <dbReference type="Proteomes" id="UP000499080"/>
    </source>
</evidence>
<feature type="transmembrane region" description="Helical" evidence="1">
    <location>
        <begin position="7"/>
        <end position="25"/>
    </location>
</feature>
<keyword evidence="3" id="KW-1185">Reference proteome</keyword>
<dbReference type="Proteomes" id="UP000499080">
    <property type="component" value="Unassembled WGS sequence"/>
</dbReference>
<accession>A0A4Y2BRL5</accession>
<proteinExistence type="predicted"/>
<organism evidence="2 3">
    <name type="scientific">Araneus ventricosus</name>
    <name type="common">Orbweaver spider</name>
    <name type="synonym">Epeira ventricosa</name>
    <dbReference type="NCBI Taxonomy" id="182803"/>
    <lineage>
        <taxon>Eukaryota</taxon>
        <taxon>Metazoa</taxon>
        <taxon>Ecdysozoa</taxon>
        <taxon>Arthropoda</taxon>
        <taxon>Chelicerata</taxon>
        <taxon>Arachnida</taxon>
        <taxon>Araneae</taxon>
        <taxon>Araneomorphae</taxon>
        <taxon>Entelegynae</taxon>
        <taxon>Araneoidea</taxon>
        <taxon>Araneidae</taxon>
        <taxon>Araneus</taxon>
    </lineage>
</organism>
<dbReference type="EMBL" id="BGPR01000106">
    <property type="protein sequence ID" value="GBL94842.1"/>
    <property type="molecule type" value="Genomic_DNA"/>
</dbReference>
<feature type="transmembrane region" description="Helical" evidence="1">
    <location>
        <begin position="130"/>
        <end position="152"/>
    </location>
</feature>
<name>A0A4Y2BRL5_ARAVE</name>
<reference evidence="2 3" key="1">
    <citation type="journal article" date="2019" name="Sci. Rep.">
        <title>Orb-weaving spider Araneus ventricosus genome elucidates the spidroin gene catalogue.</title>
        <authorList>
            <person name="Kono N."/>
            <person name="Nakamura H."/>
            <person name="Ohtoshi R."/>
            <person name="Moran D.A.P."/>
            <person name="Shinohara A."/>
            <person name="Yoshida Y."/>
            <person name="Fujiwara M."/>
            <person name="Mori M."/>
            <person name="Tomita M."/>
            <person name="Arakawa K."/>
        </authorList>
    </citation>
    <scope>NUCLEOTIDE SEQUENCE [LARGE SCALE GENOMIC DNA]</scope>
</reference>
<evidence type="ECO:0000313" key="2">
    <source>
        <dbReference type="EMBL" id="GBL94842.1"/>
    </source>
</evidence>
<protein>
    <submittedName>
        <fullName evidence="2">Uncharacterized protein</fullName>
    </submittedName>
</protein>
<dbReference type="AlphaFoldDB" id="A0A4Y2BRL5"/>
<sequence length="165" mass="18863">MRVTVNFFIAAVLMIAITIATSTAVNMPPDRPVTLSCTFNEHLEENDWTILLHLFILQMMFTHKYVFPCLVAVIFPVFYYECIELLFSFQVSLMSKHSTLNRSKILYHSNVRSSLFKLMHKLQDAVSSPCFFLLCSQKLVMFCIIAICMLKSTPNYVSPFSGGLV</sequence>
<feature type="transmembrane region" description="Helical" evidence="1">
    <location>
        <begin position="65"/>
        <end position="87"/>
    </location>
</feature>
<gene>
    <name evidence="2" type="ORF">AVEN_197524_1</name>
</gene>
<keyword evidence="1" id="KW-0472">Membrane</keyword>